<reference evidence="2" key="1">
    <citation type="submission" date="2023-04" db="EMBL/GenBank/DDBJ databases">
        <authorList>
            <person name="Vijverberg K."/>
            <person name="Xiong W."/>
            <person name="Schranz E."/>
        </authorList>
    </citation>
    <scope>NUCLEOTIDE SEQUENCE</scope>
</reference>
<keyword evidence="3" id="KW-1185">Reference proteome</keyword>
<proteinExistence type="predicted"/>
<dbReference type="EMBL" id="OX465085">
    <property type="protein sequence ID" value="CAI9302007.1"/>
    <property type="molecule type" value="Genomic_DNA"/>
</dbReference>
<feature type="domain" description="C2 NT-type" evidence="1">
    <location>
        <begin position="9"/>
        <end position="173"/>
    </location>
</feature>
<evidence type="ECO:0000313" key="3">
    <source>
        <dbReference type="Proteomes" id="UP001177003"/>
    </source>
</evidence>
<evidence type="ECO:0000259" key="1">
    <source>
        <dbReference type="PROSITE" id="PS51840"/>
    </source>
</evidence>
<accession>A0AA36EN63</accession>
<evidence type="ECO:0000313" key="2">
    <source>
        <dbReference type="EMBL" id="CAI9302007.1"/>
    </source>
</evidence>
<organism evidence="2 3">
    <name type="scientific">Lactuca saligna</name>
    <name type="common">Willowleaf lettuce</name>
    <dbReference type="NCBI Taxonomy" id="75948"/>
    <lineage>
        <taxon>Eukaryota</taxon>
        <taxon>Viridiplantae</taxon>
        <taxon>Streptophyta</taxon>
        <taxon>Embryophyta</taxon>
        <taxon>Tracheophyta</taxon>
        <taxon>Spermatophyta</taxon>
        <taxon>Magnoliopsida</taxon>
        <taxon>eudicotyledons</taxon>
        <taxon>Gunneridae</taxon>
        <taxon>Pentapetalae</taxon>
        <taxon>asterids</taxon>
        <taxon>campanulids</taxon>
        <taxon>Asterales</taxon>
        <taxon>Asteraceae</taxon>
        <taxon>Cichorioideae</taxon>
        <taxon>Cichorieae</taxon>
        <taxon>Lactucinae</taxon>
        <taxon>Lactuca</taxon>
    </lineage>
</organism>
<name>A0AA36EN63_LACSI</name>
<gene>
    <name evidence="2" type="ORF">LSALG_LOCUS40522</name>
</gene>
<dbReference type="InterPro" id="IPR019448">
    <property type="entry name" value="NT-C2"/>
</dbReference>
<protein>
    <recommendedName>
        <fullName evidence="1">C2 NT-type domain-containing protein</fullName>
    </recommendedName>
</protein>
<dbReference type="PANTHER" id="PTHR31182:SF23">
    <property type="entry name" value="SPLICING FACTOR 3A SUBUNIT"/>
    <property type="match status" value="1"/>
</dbReference>
<dbReference type="Pfam" id="PF10358">
    <property type="entry name" value="NT-C2"/>
    <property type="match status" value="1"/>
</dbReference>
<dbReference type="PROSITE" id="PS51840">
    <property type="entry name" value="C2_NT"/>
    <property type="match status" value="1"/>
</dbReference>
<dbReference type="AlphaFoldDB" id="A0AA36EN63"/>
<dbReference type="Proteomes" id="UP001177003">
    <property type="component" value="Chromosome 9"/>
</dbReference>
<dbReference type="PANTHER" id="PTHR31182">
    <property type="entry name" value="C2 NT-TYPE DOMAIN-CONTAINING PROTEIN"/>
    <property type="match status" value="1"/>
</dbReference>
<sequence>MGVRMMRWSPWPPISARKFEVKILVRCLQGLPEKTKSGDPRDFSRLGVEVNWKGSTKSSNRLNFKRSSAKRNLTKEESLDDEGVVKWNEEFVAVCDLVEFRDGNFQQWEVAFRVFDGLNQGAKRRVHTIATGSLNLAEFAPSEQEKTPINIHLLMPISIDCSPILSLSLTLHEYAVPLPLSPRDEPSSLKAGFKKVKIFKVISPKKICHQEEGNCRFGPDSLDGVDSDVDNADSNVTKSLDYGTLAYANHIGRFSNFNSSSSSEDDDWTYKHYKSKEDDSHSERRISKRGIFPWRKRKLGFRSPKPKGEPLLKKDVKEEGGDDIDFYRRMLTSSEGSTTSRSSISEFGDDNFIIGKWENKDLKSRDGQMEVKTQIFFASIDQRSTRALGESACTSLVATIADWFQNSNNEMPVKSELDTLILEGSLDWRNLCENKLYTKNFPDKHFDLETVLESKTRNLIVVPEKSFIGFFQLDEGVFDFLHGAMSFDSIWDEIDRIESEKPLVYIVSWNDHFFVLKVDQDAYYIIDTLGERLYEGCDQAYVMKFDKDTLIKRLPCEKEEIVVSKGKESCKEYIKNFLAAIPLRELQTDVEKGLVDASSPIVHHRLQIEFHYTECCA</sequence>